<organism evidence="2 3">
    <name type="scientific">Campylobacter ureolyticus</name>
    <dbReference type="NCBI Taxonomy" id="827"/>
    <lineage>
        <taxon>Bacteria</taxon>
        <taxon>Pseudomonadati</taxon>
        <taxon>Campylobacterota</taxon>
        <taxon>Epsilonproteobacteria</taxon>
        <taxon>Campylobacterales</taxon>
        <taxon>Campylobacteraceae</taxon>
        <taxon>Campylobacter</taxon>
    </lineage>
</organism>
<proteinExistence type="predicted"/>
<name>A0AAE7E9Q2_9BACT</name>
<dbReference type="Gene3D" id="3.40.50.1980">
    <property type="entry name" value="Nitrogenase molybdenum iron protein domain"/>
    <property type="match status" value="2"/>
</dbReference>
<dbReference type="RefSeq" id="WP_018713823.1">
    <property type="nucleotide sequence ID" value="NZ_CP053832.1"/>
</dbReference>
<dbReference type="EMBL" id="CP053832">
    <property type="protein sequence ID" value="QKF84213.1"/>
    <property type="molecule type" value="Genomic_DNA"/>
</dbReference>
<dbReference type="PROSITE" id="PS50983">
    <property type="entry name" value="FE_B12_PBP"/>
    <property type="match status" value="1"/>
</dbReference>
<dbReference type="GeneID" id="77175629"/>
<protein>
    <submittedName>
        <fullName evidence="2">Metal ion ABC transporter, periplasmic metal-binding protein</fullName>
    </submittedName>
</protein>
<evidence type="ECO:0000313" key="2">
    <source>
        <dbReference type="EMBL" id="QKF84213.1"/>
    </source>
</evidence>
<dbReference type="SUPFAM" id="SSF53807">
    <property type="entry name" value="Helical backbone' metal receptor"/>
    <property type="match status" value="1"/>
</dbReference>
<dbReference type="InterPro" id="IPR002491">
    <property type="entry name" value="ABC_transptr_periplasmic_BD"/>
</dbReference>
<sequence length="388" mass="44104">MNKIFRLLFVFSFFLLSVLSGKEIIDMRGKKVTIKEPLQSVATISDGFVEGVMTHLGVIDKVKVIGSWSLKRDYKYDFTTTKGEKYSLSGLNTMKYLHPWLDELPCVNSPQGNIINYEELAKANPDLIILRVGDCTLRGGNEENIQKTIKTIENLGLNLAVIFSPSYYKKADLSTMKDEIKVIGEIFDESDKALKLYDYLSFTQNLIKERTKDIKDKKTVLYLGLSPAARKKGGMGLVHGINTPESFIIENIINAKNAFAHNGENVMLNAEQIYALDPDVILLPTMNGYHPASELLDSPDFTVLNELRAVKEKNVYALPWSPMNCSRRVEYPLDMIIMAKAIYPDKFSDIKVHEFILKFYKDVYHVEDSVAKALRSEQILDWTKESDF</sequence>
<evidence type="ECO:0000313" key="3">
    <source>
        <dbReference type="Proteomes" id="UP000509722"/>
    </source>
</evidence>
<accession>A0AAE7E9Q2</accession>
<dbReference type="InterPro" id="IPR050902">
    <property type="entry name" value="ABC_Transporter_SBP"/>
</dbReference>
<dbReference type="PANTHER" id="PTHR30535:SF34">
    <property type="entry name" value="MOLYBDATE-BINDING PROTEIN MOLA"/>
    <property type="match status" value="1"/>
</dbReference>
<reference evidence="2 3" key="1">
    <citation type="submission" date="2020-05" db="EMBL/GenBank/DDBJ databases">
        <title>Complete genome sequencing of Campylobacter and Arcobacter type strains.</title>
        <authorList>
            <person name="Miller W.G."/>
            <person name="Yee E."/>
        </authorList>
    </citation>
    <scope>NUCLEOTIDE SEQUENCE [LARGE SCALE GENOMIC DNA]</scope>
    <source>
        <strain evidence="2 3">LMG 6451</strain>
    </source>
</reference>
<dbReference type="AlphaFoldDB" id="A0AAE7E9Q2"/>
<dbReference type="Proteomes" id="UP000509722">
    <property type="component" value="Chromosome"/>
</dbReference>
<gene>
    <name evidence="2" type="ORF">CURT_0720</name>
</gene>
<evidence type="ECO:0000259" key="1">
    <source>
        <dbReference type="PROSITE" id="PS50983"/>
    </source>
</evidence>
<dbReference type="Pfam" id="PF01497">
    <property type="entry name" value="Peripla_BP_2"/>
    <property type="match status" value="1"/>
</dbReference>
<feature type="domain" description="Fe/B12 periplasmic-binding" evidence="1">
    <location>
        <begin position="41"/>
        <end position="346"/>
    </location>
</feature>
<dbReference type="PANTHER" id="PTHR30535">
    <property type="entry name" value="VITAMIN B12-BINDING PROTEIN"/>
    <property type="match status" value="1"/>
</dbReference>